<evidence type="ECO:0000259" key="2">
    <source>
        <dbReference type="Pfam" id="PF13154"/>
    </source>
</evidence>
<gene>
    <name evidence="3" type="ORF">CBF37_01215</name>
</gene>
<keyword evidence="4" id="KW-1185">Reference proteome</keyword>
<name>A0A430A2J1_9ENTE</name>
<dbReference type="Gene3D" id="3.40.1360.10">
    <property type="match status" value="1"/>
</dbReference>
<dbReference type="RefSeq" id="WP_002350174.1">
    <property type="nucleotide sequence ID" value="NZ_NGJS01000001.1"/>
</dbReference>
<dbReference type="InterPro" id="IPR025054">
    <property type="entry name" value="DUF3991"/>
</dbReference>
<feature type="domain" description="DUF3991" evidence="2">
    <location>
        <begin position="125"/>
        <end position="197"/>
    </location>
</feature>
<evidence type="ECO:0000256" key="1">
    <source>
        <dbReference type="SAM" id="MobiDB-lite"/>
    </source>
</evidence>
<dbReference type="OrthoDB" id="9803716at2"/>
<feature type="region of interest" description="Disordered" evidence="1">
    <location>
        <begin position="506"/>
        <end position="527"/>
    </location>
</feature>
<organism evidence="3 4">
    <name type="scientific">Vagococcus vulneris</name>
    <dbReference type="NCBI Taxonomy" id="1977869"/>
    <lineage>
        <taxon>Bacteria</taxon>
        <taxon>Bacillati</taxon>
        <taxon>Bacillota</taxon>
        <taxon>Bacilli</taxon>
        <taxon>Lactobacillales</taxon>
        <taxon>Enterococcaceae</taxon>
        <taxon>Vagococcus</taxon>
    </lineage>
</organism>
<dbReference type="Proteomes" id="UP000287857">
    <property type="component" value="Unassembled WGS sequence"/>
</dbReference>
<protein>
    <recommendedName>
        <fullName evidence="2">DUF3991 domain-containing protein</fullName>
    </recommendedName>
</protein>
<dbReference type="AlphaFoldDB" id="A0A430A2J1"/>
<dbReference type="Pfam" id="PF13155">
    <property type="entry name" value="Toprim_2"/>
    <property type="match status" value="1"/>
</dbReference>
<accession>A0A430A2J1</accession>
<dbReference type="EMBL" id="NGJS01000001">
    <property type="protein sequence ID" value="RSU00661.1"/>
    <property type="molecule type" value="Genomic_DNA"/>
</dbReference>
<feature type="compositionally biased region" description="Basic and acidic residues" evidence="1">
    <location>
        <begin position="514"/>
        <end position="527"/>
    </location>
</feature>
<evidence type="ECO:0000313" key="3">
    <source>
        <dbReference type="EMBL" id="RSU00661.1"/>
    </source>
</evidence>
<evidence type="ECO:0000313" key="4">
    <source>
        <dbReference type="Proteomes" id="UP000287857"/>
    </source>
</evidence>
<dbReference type="SUPFAM" id="SSF57783">
    <property type="entry name" value="Zinc beta-ribbon"/>
    <property type="match status" value="1"/>
</dbReference>
<reference evidence="3 4" key="1">
    <citation type="submission" date="2017-05" db="EMBL/GenBank/DDBJ databases">
        <title>Vagococcus spp. assemblies.</title>
        <authorList>
            <person name="Gulvik C.A."/>
        </authorList>
    </citation>
    <scope>NUCLEOTIDE SEQUENCE [LARGE SCALE GENOMIC DNA]</scope>
    <source>
        <strain evidence="3 4">SS1995</strain>
    </source>
</reference>
<sequence>MEKNEYQKLLTEAKKISITSVMDDQGMDYIDMRNFAQGIEHDSLMIDKRKNRFYWNSQVENGQVVHGDVLDFVSRFYDMSHLEALNYLTQEHHEQLRKTETTENPKEPFQYYFEHNNDFSNAADYLVNQRKLSATLVETLHEKGFIQEDKYKQSIFVWSDTGKAVGASVVGSEYNPEKFKRGRFKGIAKNSETNFGFNVTIGTPNKLFVFESPIDLLSYWSMNPQLENCMLAEMEGLKEQSVYKFINQMYLSKGSLPHEGIYIGVDNDQAGHRFFDNLSKLSYVINETGQEIHFKKLIPHDLDIPKENIPIYQEAASSFNVDWRAVAATHKALTNFNTEGKTANSWNVDHYFSGEDFDLFLESKNVAEQLAEIETTTEEYDFQKLFRINEGLDPIELHGLNQKVSSYYEDYRNLGYRPTDALIKDWNDSLRYRVLVQLEARLLESVYERNGKEQMKIHKDEERKKYVAVSQDSQFHEPFFEADSPEEAALLVKNYGFQAVDKEDRVKYQPGRVPEGKKHEESWPMSR</sequence>
<dbReference type="Pfam" id="PF13154">
    <property type="entry name" value="DUF3991"/>
    <property type="match status" value="1"/>
</dbReference>
<comment type="caution">
    <text evidence="3">The sequence shown here is derived from an EMBL/GenBank/DDBJ whole genome shotgun (WGS) entry which is preliminary data.</text>
</comment>
<proteinExistence type="predicted"/>